<evidence type="ECO:0000313" key="7">
    <source>
        <dbReference type="EMBL" id="AWW30039.1"/>
    </source>
</evidence>
<sequence length="209" mass="23042">MELAVLKHNGEETGRKISLSDEIFAIEPNDHAIYLDVKQFLANQRQGTHKSKERAEIVGSTKKIKKQKGTGGARAGSIKSPLFRGGGRVFGPRPRNYSFKLNKKVKQLARKSALTYKVKDNSLTVLEDVSFDSIKTKNYVALLSGLSLADKKTLLVLPEANNNVYLSSRNLPKAQVKTVADINTYDVLHADTLVLCEGSVSKLETLLSK</sequence>
<accession>A0A2Z4IH29</accession>
<keyword evidence="5" id="KW-0699">rRNA-binding</keyword>
<evidence type="ECO:0000256" key="5">
    <source>
        <dbReference type="HAMAP-Rule" id="MF_01328"/>
    </source>
</evidence>
<evidence type="ECO:0000256" key="2">
    <source>
        <dbReference type="ARBA" id="ARBA00022980"/>
    </source>
</evidence>
<dbReference type="RefSeq" id="WP_112783429.1">
    <property type="nucleotide sequence ID" value="NZ_CP030041.1"/>
</dbReference>
<dbReference type="GO" id="GO:0006412">
    <property type="term" value="P:translation"/>
    <property type="evidence" value="ECO:0007669"/>
    <property type="project" value="UniProtKB-UniRule"/>
</dbReference>
<dbReference type="GO" id="GO:0005840">
    <property type="term" value="C:ribosome"/>
    <property type="evidence" value="ECO:0007669"/>
    <property type="project" value="UniProtKB-KW"/>
</dbReference>
<dbReference type="GO" id="GO:0003735">
    <property type="term" value="F:structural constituent of ribosome"/>
    <property type="evidence" value="ECO:0007669"/>
    <property type="project" value="InterPro"/>
</dbReference>
<comment type="similarity">
    <text evidence="1 5">Belongs to the universal ribosomal protein uL4 family.</text>
</comment>
<evidence type="ECO:0000256" key="1">
    <source>
        <dbReference type="ARBA" id="ARBA00010528"/>
    </source>
</evidence>
<dbReference type="SUPFAM" id="SSF52166">
    <property type="entry name" value="Ribosomal protein L4"/>
    <property type="match status" value="1"/>
</dbReference>
<dbReference type="InterPro" id="IPR023574">
    <property type="entry name" value="Ribosomal_uL4_dom_sf"/>
</dbReference>
<evidence type="ECO:0000313" key="8">
    <source>
        <dbReference type="Proteomes" id="UP000248688"/>
    </source>
</evidence>
<keyword evidence="3 5" id="KW-0687">Ribonucleoprotein</keyword>
<keyword evidence="5" id="KW-0694">RNA-binding</keyword>
<dbReference type="Gene3D" id="3.40.1370.10">
    <property type="match status" value="1"/>
</dbReference>
<dbReference type="EMBL" id="CP030041">
    <property type="protein sequence ID" value="AWW30039.1"/>
    <property type="molecule type" value="Genomic_DNA"/>
</dbReference>
<proteinExistence type="inferred from homology"/>
<dbReference type="Pfam" id="PF00573">
    <property type="entry name" value="Ribosomal_L4"/>
    <property type="match status" value="1"/>
</dbReference>
<comment type="function">
    <text evidence="5">Forms part of the polypeptide exit tunnel.</text>
</comment>
<dbReference type="Proteomes" id="UP000248688">
    <property type="component" value="Chromosome"/>
</dbReference>
<protein>
    <recommendedName>
        <fullName evidence="4 5">Large ribosomal subunit protein uL4</fullName>
    </recommendedName>
</protein>
<keyword evidence="8" id="KW-1185">Reference proteome</keyword>
<dbReference type="AlphaFoldDB" id="A0A2Z4IH29"/>
<dbReference type="OrthoDB" id="9803201at2"/>
<organism evidence="7 8">
    <name type="scientific">Echinicola strongylocentroti</name>
    <dbReference type="NCBI Taxonomy" id="1795355"/>
    <lineage>
        <taxon>Bacteria</taxon>
        <taxon>Pseudomonadati</taxon>
        <taxon>Bacteroidota</taxon>
        <taxon>Cytophagia</taxon>
        <taxon>Cytophagales</taxon>
        <taxon>Cyclobacteriaceae</taxon>
        <taxon>Echinicola</taxon>
    </lineage>
</organism>
<dbReference type="InterPro" id="IPR002136">
    <property type="entry name" value="Ribosomal_uL4"/>
</dbReference>
<dbReference type="GO" id="GO:1990904">
    <property type="term" value="C:ribonucleoprotein complex"/>
    <property type="evidence" value="ECO:0007669"/>
    <property type="project" value="UniProtKB-KW"/>
</dbReference>
<evidence type="ECO:0000256" key="4">
    <source>
        <dbReference type="ARBA" id="ARBA00035244"/>
    </source>
</evidence>
<gene>
    <name evidence="5" type="primary">rplD</name>
    <name evidence="7" type="ORF">DN752_07810</name>
</gene>
<reference evidence="7 8" key="1">
    <citation type="submission" date="2018-06" db="EMBL/GenBank/DDBJ databases">
        <title>Echinicola strongylocentroti sp. nov., isolated from a sea urchin Strongylocentrotus intermedius.</title>
        <authorList>
            <person name="Bae S.S."/>
        </authorList>
    </citation>
    <scope>NUCLEOTIDE SEQUENCE [LARGE SCALE GENOMIC DNA]</scope>
    <source>
        <strain evidence="7 8">MEBiC08714</strain>
    </source>
</reference>
<name>A0A2Z4IH29_9BACT</name>
<dbReference type="PANTHER" id="PTHR10746:SF6">
    <property type="entry name" value="LARGE RIBOSOMAL SUBUNIT PROTEIN UL4M"/>
    <property type="match status" value="1"/>
</dbReference>
<dbReference type="NCBIfam" id="TIGR03953">
    <property type="entry name" value="rplD_bact"/>
    <property type="match status" value="1"/>
</dbReference>
<keyword evidence="2 5" id="KW-0689">Ribosomal protein</keyword>
<dbReference type="PANTHER" id="PTHR10746">
    <property type="entry name" value="50S RIBOSOMAL PROTEIN L4"/>
    <property type="match status" value="1"/>
</dbReference>
<evidence type="ECO:0000256" key="3">
    <source>
        <dbReference type="ARBA" id="ARBA00023274"/>
    </source>
</evidence>
<comment type="function">
    <text evidence="5">One of the primary rRNA binding proteins, this protein initially binds near the 5'-end of the 23S rRNA. It is important during the early stages of 50S assembly. It makes multiple contacts with different domains of the 23S rRNA in the assembled 50S subunit and ribosome.</text>
</comment>
<dbReference type="GO" id="GO:0019843">
    <property type="term" value="F:rRNA binding"/>
    <property type="evidence" value="ECO:0007669"/>
    <property type="project" value="UniProtKB-UniRule"/>
</dbReference>
<comment type="subunit">
    <text evidence="5">Part of the 50S ribosomal subunit.</text>
</comment>
<dbReference type="KEGG" id="est:DN752_07810"/>
<evidence type="ECO:0000256" key="6">
    <source>
        <dbReference type="SAM" id="MobiDB-lite"/>
    </source>
</evidence>
<dbReference type="InterPro" id="IPR013005">
    <property type="entry name" value="Ribosomal_uL4-like"/>
</dbReference>
<dbReference type="HAMAP" id="MF_01328_B">
    <property type="entry name" value="Ribosomal_uL4_B"/>
    <property type="match status" value="1"/>
</dbReference>
<feature type="region of interest" description="Disordered" evidence="6">
    <location>
        <begin position="46"/>
        <end position="77"/>
    </location>
</feature>